<keyword evidence="1" id="KW-0479">Metal-binding</keyword>
<dbReference type="InterPro" id="IPR011761">
    <property type="entry name" value="ATP-grasp"/>
</dbReference>
<dbReference type="InterPro" id="IPR013651">
    <property type="entry name" value="ATP-grasp_RimK-type"/>
</dbReference>
<protein>
    <submittedName>
        <fullName evidence="6">RimK family alpha-L-glutamate ligase</fullName>
    </submittedName>
</protein>
<gene>
    <name evidence="6" type="ORF">U1T56_07655</name>
</gene>
<keyword evidence="7" id="KW-1185">Reference proteome</keyword>
<dbReference type="Gene3D" id="3.30.470.20">
    <property type="entry name" value="ATP-grasp fold, B domain"/>
    <property type="match status" value="1"/>
</dbReference>
<keyword evidence="3 4" id="KW-0067">ATP-binding</keyword>
<evidence type="ECO:0000256" key="3">
    <source>
        <dbReference type="ARBA" id="ARBA00022840"/>
    </source>
</evidence>
<name>A0ABU8XPQ7_9PROT</name>
<evidence type="ECO:0000256" key="1">
    <source>
        <dbReference type="ARBA" id="ARBA00022723"/>
    </source>
</evidence>
<keyword evidence="6" id="KW-0436">Ligase</keyword>
<accession>A0ABU8XPQ7</accession>
<evidence type="ECO:0000313" key="7">
    <source>
        <dbReference type="Proteomes" id="UP001375743"/>
    </source>
</evidence>
<keyword evidence="2 4" id="KW-0547">Nucleotide-binding</keyword>
<dbReference type="SUPFAM" id="SSF56059">
    <property type="entry name" value="Glutathione synthetase ATP-binding domain-like"/>
    <property type="match status" value="1"/>
</dbReference>
<dbReference type="GO" id="GO:0016874">
    <property type="term" value="F:ligase activity"/>
    <property type="evidence" value="ECO:0007669"/>
    <property type="project" value="UniProtKB-KW"/>
</dbReference>
<dbReference type="EMBL" id="JBBLZC010000006">
    <property type="protein sequence ID" value="MEK0083021.1"/>
    <property type="molecule type" value="Genomic_DNA"/>
</dbReference>
<feature type="domain" description="ATP-grasp" evidence="5">
    <location>
        <begin position="110"/>
        <end position="295"/>
    </location>
</feature>
<dbReference type="Proteomes" id="UP001375743">
    <property type="component" value="Unassembled WGS sequence"/>
</dbReference>
<evidence type="ECO:0000256" key="4">
    <source>
        <dbReference type="PROSITE-ProRule" id="PRU00409"/>
    </source>
</evidence>
<dbReference type="PANTHER" id="PTHR21621">
    <property type="entry name" value="RIBOSOMAL PROTEIN S6 MODIFICATION PROTEIN"/>
    <property type="match status" value="1"/>
</dbReference>
<dbReference type="Pfam" id="PF08443">
    <property type="entry name" value="RimK"/>
    <property type="match status" value="1"/>
</dbReference>
<reference evidence="6 7" key="1">
    <citation type="submission" date="2024-01" db="EMBL/GenBank/DDBJ databases">
        <title>Multi-omics insights into the function and evolution of sodium benzoate biodegradation pathways in Benzoatithermus flavus gen. nov., sp. nov. from hot spring.</title>
        <authorList>
            <person name="Hu C.-J."/>
            <person name="Li W.-J."/>
        </authorList>
    </citation>
    <scope>NUCLEOTIDE SEQUENCE [LARGE SCALE GENOMIC DNA]</scope>
    <source>
        <strain evidence="6 7">SYSU G07066</strain>
    </source>
</reference>
<dbReference type="Gene3D" id="3.40.50.20">
    <property type="match status" value="1"/>
</dbReference>
<comment type="caution">
    <text evidence="6">The sequence shown here is derived from an EMBL/GenBank/DDBJ whole genome shotgun (WGS) entry which is preliminary data.</text>
</comment>
<dbReference type="PROSITE" id="PS50975">
    <property type="entry name" value="ATP_GRASP"/>
    <property type="match status" value="1"/>
</dbReference>
<evidence type="ECO:0000313" key="6">
    <source>
        <dbReference type="EMBL" id="MEK0083021.1"/>
    </source>
</evidence>
<evidence type="ECO:0000256" key="2">
    <source>
        <dbReference type="ARBA" id="ARBA00022741"/>
    </source>
</evidence>
<sequence length="305" mass="31954">MARSEVVILGSRTESWHGIRLRQALERHGLAVRRLGFDQCRLDAGGGPGGPVLGDLDDLPAAVVVRSIPAGSFEQVTLRLGLLHALAELGVLVVNTARAIERCVDKSMTSFLLARAGLPTPPTWVTETAEEAATIAAREQAAGRALVVKPLFGAQGKGLRLVREPGELPDPAEVGGVYYLQRFVGRPTADGAGWRDFRVFVVGSEAVAAMARQGTTWITNIGRGGQPVPVPARGILAELAVAAAAAVGADHAGVDLIETAEGGFLVLEVNSMPAWQGLQSVTPTDIADRIAAHVAARVRPVLEVA</sequence>
<proteinExistence type="predicted"/>
<evidence type="ECO:0000259" key="5">
    <source>
        <dbReference type="PROSITE" id="PS50975"/>
    </source>
</evidence>
<dbReference type="InterPro" id="IPR004666">
    <property type="entry name" value="Rp_bS6_RimK/Lys_biosynth_LsyX"/>
</dbReference>
<dbReference type="RefSeq" id="WP_418158874.1">
    <property type="nucleotide sequence ID" value="NZ_JBBLZC010000006.1"/>
</dbReference>
<dbReference type="PANTHER" id="PTHR21621:SF0">
    <property type="entry name" value="BETA-CITRYLGLUTAMATE SYNTHASE B-RELATED"/>
    <property type="match status" value="1"/>
</dbReference>
<dbReference type="NCBIfam" id="TIGR00768">
    <property type="entry name" value="rimK_fam"/>
    <property type="match status" value="1"/>
</dbReference>
<organism evidence="6 7">
    <name type="scientific">Benzoatithermus flavus</name>
    <dbReference type="NCBI Taxonomy" id="3108223"/>
    <lineage>
        <taxon>Bacteria</taxon>
        <taxon>Pseudomonadati</taxon>
        <taxon>Pseudomonadota</taxon>
        <taxon>Alphaproteobacteria</taxon>
        <taxon>Geminicoccales</taxon>
        <taxon>Geminicoccaceae</taxon>
        <taxon>Benzoatithermus</taxon>
    </lineage>
</organism>